<dbReference type="GO" id="GO:0006351">
    <property type="term" value="P:DNA-templated transcription"/>
    <property type="evidence" value="ECO:0007669"/>
    <property type="project" value="TreeGrafter"/>
</dbReference>
<comment type="caution">
    <text evidence="6">The sequence shown here is derived from an EMBL/GenBank/DDBJ whole genome shotgun (WGS) entry which is preliminary data.</text>
</comment>
<dbReference type="PANTHER" id="PTHR30537:SF3">
    <property type="entry name" value="TRANSCRIPTIONAL REGULATORY PROTEIN"/>
    <property type="match status" value="1"/>
</dbReference>
<dbReference type="Gene3D" id="1.10.10.10">
    <property type="entry name" value="Winged helix-like DNA-binding domain superfamily/Winged helix DNA-binding domain"/>
    <property type="match status" value="1"/>
</dbReference>
<dbReference type="GO" id="GO:0043565">
    <property type="term" value="F:sequence-specific DNA binding"/>
    <property type="evidence" value="ECO:0007669"/>
    <property type="project" value="TreeGrafter"/>
</dbReference>
<gene>
    <name evidence="6" type="ORF">D2V04_14350</name>
</gene>
<evidence type="ECO:0000313" key="7">
    <source>
        <dbReference type="Proteomes" id="UP000285092"/>
    </source>
</evidence>
<dbReference type="AlphaFoldDB" id="A0A418NDT4"/>
<dbReference type="OrthoDB" id="9786526at2"/>
<dbReference type="EMBL" id="QXFK01000019">
    <property type="protein sequence ID" value="RIV75486.1"/>
    <property type="molecule type" value="Genomic_DNA"/>
</dbReference>
<keyword evidence="2" id="KW-0805">Transcription regulation</keyword>
<dbReference type="InterPro" id="IPR058163">
    <property type="entry name" value="LysR-type_TF_proteobact-type"/>
</dbReference>
<dbReference type="GO" id="GO:0003700">
    <property type="term" value="F:DNA-binding transcription factor activity"/>
    <property type="evidence" value="ECO:0007669"/>
    <property type="project" value="InterPro"/>
</dbReference>
<evidence type="ECO:0000256" key="1">
    <source>
        <dbReference type="ARBA" id="ARBA00009437"/>
    </source>
</evidence>
<evidence type="ECO:0000259" key="5">
    <source>
        <dbReference type="PROSITE" id="PS50931"/>
    </source>
</evidence>
<reference evidence="6 7" key="1">
    <citation type="submission" date="2018-08" db="EMBL/GenBank/DDBJ databases">
        <title>Altererythrobacter sp.Ery1 and Ery12, the genome sequencing of novel strains in genus Alterythrobacter.</title>
        <authorList>
            <person name="Cheng H."/>
            <person name="Wu Y.-H."/>
            <person name="Fang C."/>
            <person name="Xu X.-W."/>
        </authorList>
    </citation>
    <scope>NUCLEOTIDE SEQUENCE [LARGE SCALE GENOMIC DNA]</scope>
    <source>
        <strain evidence="6 7">Ery1</strain>
    </source>
</reference>
<dbReference type="InterPro" id="IPR005119">
    <property type="entry name" value="LysR_subst-bd"/>
</dbReference>
<dbReference type="InterPro" id="IPR036388">
    <property type="entry name" value="WH-like_DNA-bd_sf"/>
</dbReference>
<keyword evidence="7" id="KW-1185">Reference proteome</keyword>
<organism evidence="6 7">
    <name type="scientific">Pelagerythrobacter aerophilus</name>
    <dbReference type="NCBI Taxonomy" id="2306995"/>
    <lineage>
        <taxon>Bacteria</taxon>
        <taxon>Pseudomonadati</taxon>
        <taxon>Pseudomonadota</taxon>
        <taxon>Alphaproteobacteria</taxon>
        <taxon>Sphingomonadales</taxon>
        <taxon>Erythrobacteraceae</taxon>
        <taxon>Pelagerythrobacter</taxon>
    </lineage>
</organism>
<comment type="similarity">
    <text evidence="1">Belongs to the LysR transcriptional regulatory family.</text>
</comment>
<evidence type="ECO:0000256" key="3">
    <source>
        <dbReference type="ARBA" id="ARBA00023125"/>
    </source>
</evidence>
<dbReference type="FunFam" id="1.10.10.10:FF:000001">
    <property type="entry name" value="LysR family transcriptional regulator"/>
    <property type="match status" value="1"/>
</dbReference>
<dbReference type="SUPFAM" id="SSF53850">
    <property type="entry name" value="Periplasmic binding protein-like II"/>
    <property type="match status" value="1"/>
</dbReference>
<dbReference type="Proteomes" id="UP000285092">
    <property type="component" value="Unassembled WGS sequence"/>
</dbReference>
<dbReference type="SUPFAM" id="SSF46785">
    <property type="entry name" value="Winged helix' DNA-binding domain"/>
    <property type="match status" value="1"/>
</dbReference>
<name>A0A418NDT4_9SPHN</name>
<evidence type="ECO:0000256" key="2">
    <source>
        <dbReference type="ARBA" id="ARBA00023015"/>
    </source>
</evidence>
<sequence>MSNWRGIEEFLAVVRHGSFTAAGEKLGVSKSFVSKTVQELEQRLGVQLLVRTTRRLSLTGAGKSFYAECSELQDRLEQVERRVARYSSEPVGRLRVGLSDIFGSDFMSMMLAEFSRENPAVVIEAIAYLDENEISQEQYDVVIRYGNLPSSSLRARMFGYLSYCLCASPDYVERKGWPSKPADLRNHDCLTDLTATMRFNDDVEVKVSPRWRSNSGISLRSAVRQGIGIASLPISIMRQGLADGTVLALEEDWAYFDRECWVVYSPGIMAASTRAFIDFLVRYVNREKVRPSLAAKLAARY</sequence>
<dbReference type="Pfam" id="PF00126">
    <property type="entry name" value="HTH_1"/>
    <property type="match status" value="1"/>
</dbReference>
<dbReference type="Pfam" id="PF03466">
    <property type="entry name" value="LysR_substrate"/>
    <property type="match status" value="1"/>
</dbReference>
<evidence type="ECO:0000313" key="6">
    <source>
        <dbReference type="EMBL" id="RIV75486.1"/>
    </source>
</evidence>
<evidence type="ECO:0000256" key="4">
    <source>
        <dbReference type="ARBA" id="ARBA00023163"/>
    </source>
</evidence>
<dbReference type="CDD" id="cd08422">
    <property type="entry name" value="PBP2_CrgA_like"/>
    <property type="match status" value="1"/>
</dbReference>
<keyword evidence="3" id="KW-0238">DNA-binding</keyword>
<dbReference type="InterPro" id="IPR000847">
    <property type="entry name" value="LysR_HTH_N"/>
</dbReference>
<dbReference type="PRINTS" id="PR00039">
    <property type="entry name" value="HTHLYSR"/>
</dbReference>
<protein>
    <submittedName>
        <fullName evidence="6">LysR family transcriptional regulator</fullName>
    </submittedName>
</protein>
<accession>A0A418NDT4</accession>
<dbReference type="Gene3D" id="3.40.190.290">
    <property type="match status" value="1"/>
</dbReference>
<dbReference type="PANTHER" id="PTHR30537">
    <property type="entry name" value="HTH-TYPE TRANSCRIPTIONAL REGULATOR"/>
    <property type="match status" value="1"/>
</dbReference>
<dbReference type="RefSeq" id="WP_119514412.1">
    <property type="nucleotide sequence ID" value="NZ_QXFK01000019.1"/>
</dbReference>
<dbReference type="PROSITE" id="PS50931">
    <property type="entry name" value="HTH_LYSR"/>
    <property type="match status" value="1"/>
</dbReference>
<keyword evidence="4" id="KW-0804">Transcription</keyword>
<feature type="domain" description="HTH lysR-type" evidence="5">
    <location>
        <begin position="1"/>
        <end position="59"/>
    </location>
</feature>
<dbReference type="InterPro" id="IPR036390">
    <property type="entry name" value="WH_DNA-bd_sf"/>
</dbReference>
<proteinExistence type="inferred from homology"/>